<organism evidence="1 2">
    <name type="scientific">Chlamydomonas incerta</name>
    <dbReference type="NCBI Taxonomy" id="51695"/>
    <lineage>
        <taxon>Eukaryota</taxon>
        <taxon>Viridiplantae</taxon>
        <taxon>Chlorophyta</taxon>
        <taxon>core chlorophytes</taxon>
        <taxon>Chlorophyceae</taxon>
        <taxon>CS clade</taxon>
        <taxon>Chlamydomonadales</taxon>
        <taxon>Chlamydomonadaceae</taxon>
        <taxon>Chlamydomonas</taxon>
    </lineage>
</organism>
<gene>
    <name evidence="1" type="ORF">HXX76_015320</name>
</gene>
<comment type="caution">
    <text evidence="1">The sequence shown here is derived from an EMBL/GenBank/DDBJ whole genome shotgun (WGS) entry which is preliminary data.</text>
</comment>
<keyword evidence="2" id="KW-1185">Reference proteome</keyword>
<dbReference type="EMBL" id="JAEHOC010000079">
    <property type="protein sequence ID" value="KAG2423449.1"/>
    <property type="molecule type" value="Genomic_DNA"/>
</dbReference>
<protein>
    <submittedName>
        <fullName evidence="1">Uncharacterized protein</fullName>
    </submittedName>
</protein>
<dbReference type="AlphaFoldDB" id="A0A835VS28"/>
<evidence type="ECO:0000313" key="1">
    <source>
        <dbReference type="EMBL" id="KAG2423449.1"/>
    </source>
</evidence>
<dbReference type="OrthoDB" id="537362at2759"/>
<accession>A0A835VS28</accession>
<dbReference type="Proteomes" id="UP000650467">
    <property type="component" value="Unassembled WGS sequence"/>
</dbReference>
<sequence length="83" mass="9332">MQAQHLKAHELRAVIDLKLEQIPEAEQASMRHVHQALSAPAAALQEQLDSVLPFVEPEERPRVAIQLIHAWAQAAFHAREDKA</sequence>
<proteinExistence type="predicted"/>
<name>A0A835VS28_CHLIN</name>
<evidence type="ECO:0000313" key="2">
    <source>
        <dbReference type="Proteomes" id="UP000650467"/>
    </source>
</evidence>
<reference evidence="1" key="1">
    <citation type="journal article" date="2020" name="bioRxiv">
        <title>Comparative genomics of Chlamydomonas.</title>
        <authorList>
            <person name="Craig R.J."/>
            <person name="Hasan A.R."/>
            <person name="Ness R.W."/>
            <person name="Keightley P.D."/>
        </authorList>
    </citation>
    <scope>NUCLEOTIDE SEQUENCE</scope>
    <source>
        <strain evidence="1">SAG 7.73</strain>
    </source>
</reference>